<dbReference type="RefSeq" id="WP_281271002.1">
    <property type="nucleotide sequence ID" value="NZ_QPJD01000016.1"/>
</dbReference>
<reference evidence="1 2" key="1">
    <citation type="submission" date="2018-07" db="EMBL/GenBank/DDBJ databases">
        <title>Genomic Encyclopedia of Type Strains, Phase III (KMG-III): the genomes of soil and plant-associated and newly described type strains.</title>
        <authorList>
            <person name="Whitman W."/>
        </authorList>
    </citation>
    <scope>NUCLEOTIDE SEQUENCE [LARGE SCALE GENOMIC DNA]</scope>
    <source>
        <strain evidence="1 2">CECT 7506</strain>
    </source>
</reference>
<evidence type="ECO:0000313" key="1">
    <source>
        <dbReference type="EMBL" id="RCW42454.1"/>
    </source>
</evidence>
<keyword evidence="2" id="KW-1185">Reference proteome</keyword>
<comment type="caution">
    <text evidence="1">The sequence shown here is derived from an EMBL/GenBank/DDBJ whole genome shotgun (WGS) entry which is preliminary data.</text>
</comment>
<organism evidence="1 2">
    <name type="scientific">Paenibacillus prosopidis</name>
    <dbReference type="NCBI Taxonomy" id="630520"/>
    <lineage>
        <taxon>Bacteria</taxon>
        <taxon>Bacillati</taxon>
        <taxon>Bacillota</taxon>
        <taxon>Bacilli</taxon>
        <taxon>Bacillales</taxon>
        <taxon>Paenibacillaceae</taxon>
        <taxon>Paenibacillus</taxon>
    </lineage>
</organism>
<dbReference type="EMBL" id="QPJD01000016">
    <property type="protein sequence ID" value="RCW42454.1"/>
    <property type="molecule type" value="Genomic_DNA"/>
</dbReference>
<accession>A0A368VLS1</accession>
<proteinExistence type="predicted"/>
<protein>
    <submittedName>
        <fullName evidence="1">Uncharacterized protein</fullName>
    </submittedName>
</protein>
<dbReference type="AlphaFoldDB" id="A0A368VLS1"/>
<name>A0A368VLS1_9BACL</name>
<gene>
    <name evidence="1" type="ORF">DFP97_11616</name>
</gene>
<evidence type="ECO:0000313" key="2">
    <source>
        <dbReference type="Proteomes" id="UP000252415"/>
    </source>
</evidence>
<sequence length="40" mass="4568">MSDYAYGYGNTVTDETYQGKTAKKTAIDNWWGANYILNGW</sequence>
<dbReference type="Proteomes" id="UP000252415">
    <property type="component" value="Unassembled WGS sequence"/>
</dbReference>